<dbReference type="SMART" id="SM00320">
    <property type="entry name" value="WD40"/>
    <property type="match status" value="3"/>
</dbReference>
<keyword evidence="2" id="KW-0677">Repeat</keyword>
<dbReference type="SUPFAM" id="SSF50978">
    <property type="entry name" value="WD40 repeat-like"/>
    <property type="match status" value="1"/>
</dbReference>
<dbReference type="PRINTS" id="PR00320">
    <property type="entry name" value="GPROTEINBRPT"/>
</dbReference>
<dbReference type="PANTHER" id="PTHR22847">
    <property type="entry name" value="WD40 REPEAT PROTEIN"/>
    <property type="match status" value="1"/>
</dbReference>
<dbReference type="InterPro" id="IPR020472">
    <property type="entry name" value="WD40_PAC1"/>
</dbReference>
<dbReference type="PROSITE" id="PS50082">
    <property type="entry name" value="WD_REPEATS_2"/>
    <property type="match status" value="2"/>
</dbReference>
<dbReference type="Pfam" id="PF00400">
    <property type="entry name" value="WD40"/>
    <property type="match status" value="2"/>
</dbReference>
<keyword evidence="1 3" id="KW-0853">WD repeat</keyword>
<dbReference type="PROSITE" id="PS50294">
    <property type="entry name" value="WD_REPEATS_REGION"/>
    <property type="match status" value="2"/>
</dbReference>
<sequence length="144" mass="16259">KGHDAWIRSVKYGSNELLNIILSGSDDYSVRLWDIRSGKQIQVFDGHKNSVWAVEYSPFAVHNTEVGSCSDVICSGSKDNTIRFWDIRSNKKELHVINGDNKKENEIFCLKFLKLKKNSKINSDSGCGINLCYGSKDGSIHFWG</sequence>
<dbReference type="InterPro" id="IPR001680">
    <property type="entry name" value="WD40_rpt"/>
</dbReference>
<feature type="non-terminal residue" evidence="4">
    <location>
        <position position="1"/>
    </location>
</feature>
<dbReference type="AlphaFoldDB" id="X6P9F3"/>
<dbReference type="InterPro" id="IPR036322">
    <property type="entry name" value="WD40_repeat_dom_sf"/>
</dbReference>
<evidence type="ECO:0000256" key="3">
    <source>
        <dbReference type="PROSITE-ProRule" id="PRU00221"/>
    </source>
</evidence>
<dbReference type="PROSITE" id="PS00678">
    <property type="entry name" value="WD_REPEATS_1"/>
    <property type="match status" value="2"/>
</dbReference>
<dbReference type="Proteomes" id="UP000023152">
    <property type="component" value="Unassembled WGS sequence"/>
</dbReference>
<evidence type="ECO:0000313" key="4">
    <source>
        <dbReference type="EMBL" id="ETO34699.1"/>
    </source>
</evidence>
<accession>X6P9F3</accession>
<dbReference type="InterPro" id="IPR015943">
    <property type="entry name" value="WD40/YVTN_repeat-like_dom_sf"/>
</dbReference>
<dbReference type="Gene3D" id="2.130.10.10">
    <property type="entry name" value="YVTN repeat-like/Quinoprotein amine dehydrogenase"/>
    <property type="match status" value="1"/>
</dbReference>
<evidence type="ECO:0000256" key="1">
    <source>
        <dbReference type="ARBA" id="ARBA00022574"/>
    </source>
</evidence>
<dbReference type="GO" id="GO:1990234">
    <property type="term" value="C:transferase complex"/>
    <property type="evidence" value="ECO:0007669"/>
    <property type="project" value="UniProtKB-ARBA"/>
</dbReference>
<dbReference type="OrthoDB" id="1930760at2759"/>
<comment type="caution">
    <text evidence="4">The sequence shown here is derived from an EMBL/GenBank/DDBJ whole genome shotgun (WGS) entry which is preliminary data.</text>
</comment>
<evidence type="ECO:0000256" key="2">
    <source>
        <dbReference type="ARBA" id="ARBA00022737"/>
    </source>
</evidence>
<organism evidence="4 5">
    <name type="scientific">Reticulomyxa filosa</name>
    <dbReference type="NCBI Taxonomy" id="46433"/>
    <lineage>
        <taxon>Eukaryota</taxon>
        <taxon>Sar</taxon>
        <taxon>Rhizaria</taxon>
        <taxon>Retaria</taxon>
        <taxon>Foraminifera</taxon>
        <taxon>Monothalamids</taxon>
        <taxon>Reticulomyxidae</taxon>
        <taxon>Reticulomyxa</taxon>
    </lineage>
</organism>
<feature type="repeat" description="WD" evidence="3">
    <location>
        <begin position="1"/>
        <end position="43"/>
    </location>
</feature>
<reference evidence="4 5" key="1">
    <citation type="journal article" date="2013" name="Curr. Biol.">
        <title>The Genome of the Foraminiferan Reticulomyxa filosa.</title>
        <authorList>
            <person name="Glockner G."/>
            <person name="Hulsmann N."/>
            <person name="Schleicher M."/>
            <person name="Noegel A.A."/>
            <person name="Eichinger L."/>
            <person name="Gallinger C."/>
            <person name="Pawlowski J."/>
            <person name="Sierra R."/>
            <person name="Euteneuer U."/>
            <person name="Pillet L."/>
            <person name="Moustafa A."/>
            <person name="Platzer M."/>
            <person name="Groth M."/>
            <person name="Szafranski K."/>
            <person name="Schliwa M."/>
        </authorList>
    </citation>
    <scope>NUCLEOTIDE SEQUENCE [LARGE SCALE GENOMIC DNA]</scope>
</reference>
<proteinExistence type="predicted"/>
<protein>
    <submittedName>
        <fullName evidence="4">WD repeat-containing protein</fullName>
    </submittedName>
</protein>
<feature type="repeat" description="WD" evidence="3">
    <location>
        <begin position="44"/>
        <end position="95"/>
    </location>
</feature>
<evidence type="ECO:0000313" key="5">
    <source>
        <dbReference type="Proteomes" id="UP000023152"/>
    </source>
</evidence>
<dbReference type="PANTHER" id="PTHR22847:SF637">
    <property type="entry name" value="WD REPEAT DOMAIN 5B"/>
    <property type="match status" value="1"/>
</dbReference>
<name>X6P9F3_RETFI</name>
<gene>
    <name evidence="4" type="ORF">RFI_02391</name>
</gene>
<keyword evidence="5" id="KW-1185">Reference proteome</keyword>
<dbReference type="InterPro" id="IPR019775">
    <property type="entry name" value="WD40_repeat_CS"/>
</dbReference>
<dbReference type="EMBL" id="ASPP01002346">
    <property type="protein sequence ID" value="ETO34699.1"/>
    <property type="molecule type" value="Genomic_DNA"/>
</dbReference>